<proteinExistence type="predicted"/>
<name>A0A6C2CBZ4_9LACO</name>
<comment type="caution">
    <text evidence="1">The sequence shown here is derived from an EMBL/GenBank/DDBJ whole genome shotgun (WGS) entry which is preliminary data.</text>
</comment>
<dbReference type="Pfam" id="PF23857">
    <property type="entry name" value="Phage_TAC_19"/>
    <property type="match status" value="1"/>
</dbReference>
<dbReference type="Proteomes" id="UP000371977">
    <property type="component" value="Unassembled WGS sequence"/>
</dbReference>
<accession>A0A6C2CBZ4</accession>
<organism evidence="1 2">
    <name type="scientific">Weissella muntiaci</name>
    <dbReference type="NCBI Taxonomy" id="2508881"/>
    <lineage>
        <taxon>Bacteria</taxon>
        <taxon>Bacillati</taxon>
        <taxon>Bacillota</taxon>
        <taxon>Bacilli</taxon>
        <taxon>Lactobacillales</taxon>
        <taxon>Lactobacillaceae</taxon>
        <taxon>Weissella</taxon>
    </lineage>
</organism>
<dbReference type="OrthoDB" id="9881833at2"/>
<dbReference type="AlphaFoldDB" id="A0A6C2CBZ4"/>
<gene>
    <name evidence="1" type="ORF">ESZ50_01365</name>
</gene>
<dbReference type="InterPro" id="IPR057006">
    <property type="entry name" value="Phage_TAC_19"/>
</dbReference>
<evidence type="ECO:0000313" key="2">
    <source>
        <dbReference type="Proteomes" id="UP000371977"/>
    </source>
</evidence>
<protein>
    <submittedName>
        <fullName evidence="1">Uncharacterized protein</fullName>
    </submittedName>
</protein>
<sequence length="118" mass="13499">MVKELRITLRSLNPNEDGEYDFKTYTQQFIPLKHVLAWLKLEQRITQSIIDQVNDEILSGTDILKERIKLIADMFDDSAITEESITNQANALDKIVLQVEKVVINQYSDGTDVDSGKD</sequence>
<dbReference type="EMBL" id="SDGZ01000004">
    <property type="protein sequence ID" value="TYC50893.1"/>
    <property type="molecule type" value="Genomic_DNA"/>
</dbReference>
<evidence type="ECO:0000313" key="1">
    <source>
        <dbReference type="EMBL" id="TYC50893.1"/>
    </source>
</evidence>
<dbReference type="NCBIfam" id="NF047360">
    <property type="entry name" value="tail_chap_PVL"/>
    <property type="match status" value="1"/>
</dbReference>
<keyword evidence="2" id="KW-1185">Reference proteome</keyword>
<reference evidence="1 2" key="1">
    <citation type="submission" date="2019-01" db="EMBL/GenBank/DDBJ databases">
        <title>Weissella sp. nov., a novel lactic acid bacterium isolated from animal feces.</title>
        <authorList>
            <person name="Wang L.-T."/>
        </authorList>
    </citation>
    <scope>NUCLEOTIDE SEQUENCE [LARGE SCALE GENOMIC DNA]</scope>
    <source>
        <strain evidence="1 2">8H-2</strain>
    </source>
</reference>
<dbReference type="RefSeq" id="WP_148621803.1">
    <property type="nucleotide sequence ID" value="NZ_SDGZ01000004.1"/>
</dbReference>